<dbReference type="Gene3D" id="3.40.20.10">
    <property type="entry name" value="Severin"/>
    <property type="match status" value="6"/>
</dbReference>
<dbReference type="CDD" id="cd11293">
    <property type="entry name" value="gelsolin_S4_like"/>
    <property type="match status" value="1"/>
</dbReference>
<keyword evidence="4" id="KW-0009">Actin-binding</keyword>
<dbReference type="SMART" id="SM00262">
    <property type="entry name" value="GEL"/>
    <property type="match status" value="6"/>
</dbReference>
<dbReference type="GO" id="GO:0051014">
    <property type="term" value="P:actin filament severing"/>
    <property type="evidence" value="ECO:0000318"/>
    <property type="project" value="GO_Central"/>
</dbReference>
<dbReference type="CDD" id="cd11292">
    <property type="entry name" value="gelsolin_S3_like"/>
    <property type="match status" value="1"/>
</dbReference>
<accession>B3RRZ6</accession>
<dbReference type="EMBL" id="DS985243">
    <property type="protein sequence ID" value="EDV26436.1"/>
    <property type="molecule type" value="Genomic_DNA"/>
</dbReference>
<dbReference type="STRING" id="10228.B3RRZ6"/>
<evidence type="ECO:0000313" key="6">
    <source>
        <dbReference type="EMBL" id="EDV26436.1"/>
    </source>
</evidence>
<reference evidence="6 7" key="1">
    <citation type="journal article" date="2008" name="Nature">
        <title>The Trichoplax genome and the nature of placozoans.</title>
        <authorList>
            <person name="Srivastava M."/>
            <person name="Begovic E."/>
            <person name="Chapman J."/>
            <person name="Putnam N.H."/>
            <person name="Hellsten U."/>
            <person name="Kawashima T."/>
            <person name="Kuo A."/>
            <person name="Mitros T."/>
            <person name="Salamov A."/>
            <person name="Carpenter M.L."/>
            <person name="Signorovitch A.Y."/>
            <person name="Moreno M.A."/>
            <person name="Kamm K."/>
            <person name="Grimwood J."/>
            <person name="Schmutz J."/>
            <person name="Shapiro H."/>
            <person name="Grigoriev I.V."/>
            <person name="Buss L.W."/>
            <person name="Schierwater B."/>
            <person name="Dellaporta S.L."/>
            <person name="Rokhsar D.S."/>
        </authorList>
    </citation>
    <scope>NUCLEOTIDE SEQUENCE [LARGE SCALE GENOMIC DNA]</scope>
    <source>
        <strain evidence="6 7">Grell-BS-1999</strain>
    </source>
</reference>
<dbReference type="RefSeq" id="XP_002110432.1">
    <property type="nucleotide sequence ID" value="XM_002110396.1"/>
</dbReference>
<keyword evidence="7" id="KW-1185">Reference proteome</keyword>
<dbReference type="SMART" id="SM00153">
    <property type="entry name" value="VHP"/>
    <property type="match status" value="1"/>
</dbReference>
<dbReference type="FunFam" id="3.40.20.10:FF:000005">
    <property type="entry name" value="Gelsolin"/>
    <property type="match status" value="1"/>
</dbReference>
<dbReference type="CDD" id="cd11290">
    <property type="entry name" value="gelsolin_S1_like"/>
    <property type="match status" value="1"/>
</dbReference>
<dbReference type="KEGG" id="tad:TRIADDRAFT_54421"/>
<organism evidence="6 7">
    <name type="scientific">Trichoplax adhaerens</name>
    <name type="common">Trichoplax reptans</name>
    <dbReference type="NCBI Taxonomy" id="10228"/>
    <lineage>
        <taxon>Eukaryota</taxon>
        <taxon>Metazoa</taxon>
        <taxon>Placozoa</taxon>
        <taxon>Uniplacotomia</taxon>
        <taxon>Trichoplacea</taxon>
        <taxon>Trichoplacidae</taxon>
        <taxon>Trichoplax</taxon>
    </lineage>
</organism>
<dbReference type="InParanoid" id="B3RRZ6"/>
<dbReference type="GO" id="GO:0005546">
    <property type="term" value="F:phosphatidylinositol-4,5-bisphosphate binding"/>
    <property type="evidence" value="ECO:0000318"/>
    <property type="project" value="GO_Central"/>
</dbReference>
<dbReference type="CDD" id="cd11289">
    <property type="entry name" value="gelsolin_S2_like"/>
    <property type="match status" value="1"/>
</dbReference>
<dbReference type="FunFam" id="3.40.20.10:FF:000001">
    <property type="entry name" value="Gelsolin"/>
    <property type="match status" value="1"/>
</dbReference>
<dbReference type="InterPro" id="IPR007122">
    <property type="entry name" value="Villin/Gelsolin"/>
</dbReference>
<dbReference type="PRINTS" id="PR00597">
    <property type="entry name" value="GELSOLIN"/>
</dbReference>
<dbReference type="InterPro" id="IPR007123">
    <property type="entry name" value="Gelsolin-like_dom"/>
</dbReference>
<dbReference type="InterPro" id="IPR029006">
    <property type="entry name" value="ADF-H/Gelsolin-like_dom_sf"/>
</dbReference>
<dbReference type="GO" id="GO:0008154">
    <property type="term" value="P:actin polymerization or depolymerization"/>
    <property type="evidence" value="ECO:0000318"/>
    <property type="project" value="GO_Central"/>
</dbReference>
<dbReference type="FunCoup" id="B3RRZ6">
    <property type="interactions" value="144"/>
</dbReference>
<dbReference type="GO" id="GO:0015629">
    <property type="term" value="C:actin cytoskeleton"/>
    <property type="evidence" value="ECO:0000318"/>
    <property type="project" value="GO_Central"/>
</dbReference>
<protein>
    <recommendedName>
        <fullName evidence="5">HP domain-containing protein</fullName>
    </recommendedName>
</protein>
<keyword evidence="2" id="KW-0117">Actin capping</keyword>
<evidence type="ECO:0000256" key="3">
    <source>
        <dbReference type="ARBA" id="ARBA00022737"/>
    </source>
</evidence>
<evidence type="ECO:0000256" key="1">
    <source>
        <dbReference type="ARBA" id="ARBA00008418"/>
    </source>
</evidence>
<dbReference type="PhylomeDB" id="B3RRZ6"/>
<dbReference type="GO" id="GO:0051015">
    <property type="term" value="F:actin filament binding"/>
    <property type="evidence" value="ECO:0000318"/>
    <property type="project" value="GO_Central"/>
</dbReference>
<dbReference type="PROSITE" id="PS51089">
    <property type="entry name" value="HP"/>
    <property type="match status" value="1"/>
</dbReference>
<dbReference type="GeneID" id="6751647"/>
<dbReference type="Pfam" id="PF00626">
    <property type="entry name" value="Gelsolin"/>
    <property type="match status" value="5"/>
</dbReference>
<dbReference type="CDD" id="cd11291">
    <property type="entry name" value="gelsolin_S6_like"/>
    <property type="match status" value="1"/>
</dbReference>
<dbReference type="HOGENOM" id="CLU_002568_3_1_1"/>
<proteinExistence type="inferred from homology"/>
<evidence type="ECO:0000256" key="2">
    <source>
        <dbReference type="ARBA" id="ARBA00022467"/>
    </source>
</evidence>
<sequence length="834" mass="94769">MGDPVDPAFASSGKSDGLEVWRIESMQVVPYPKDKYGEFYTGDSFIILHTKTLPSGKVEWNIHFWLGKDTSRVRKFNVLIRTKVIFNYKVTVVKDEAGVAAYKTVELDDHLGGSPVQHREVQEHETKRFLSYFKKGVRYLKGGVASGFKHVDKDKVEKRLLQIKGRRHIRVMQVELKCSSLNKGDCFILDTGRILYVWNGSQSSRVERIKAMEVARKIRDDEHAGKVHVKVIEEQDDNPDFFKDLGSKDKVIKSADTAGDDDAFDRKHQTNVTLHRLSDQSGNIEINDIAAAPLKRNMLNNDDCFILNTGPSGVFAWIGKNASREERTKAVKFGMGFLDAKGLPKWTPVSRVVEGAEPVMFKQYFSDWPREGVLMPLQQGSSSRIAHVKQEKFDASIMHKHVKVEAPNLVDDGSGDIEVYRIENFKPVPLEEHMYGCFFGGDSYVIFYTYLVNGKENYIIYIWQGKDSSADEKGAAAAFAVELDDKYGGAPVQIRVEQYKEPEHMLRIFKGGMIIFLGGTASGFKNRHDPEYKVSKTRLFQVRGTADNNCRAVQVIERASSLNSNDSFILESADRTFLWLGKGSNDDEKAIAEQVACVVAPNRDIEHIEEGDEPREFWDILGGKEKYADDKTLQEEYPSHPARLFHCSNATGRFKAEEITNFDQEDLIEDDVMILDTYNQVFIWIGNGANRLEKRESLKTAVDYVKTDPSGRTPENTVMLQVKQGFEPPTFTGHFLAWDPNMWSGGKTYEELKKELHDANAGVELVDEALAKYSKKYTYTQLTIKPYPEGVDPSEREKHLSDEEFHEVFGMSAAEYENLPQWKRVNLKKAKNLF</sequence>
<dbReference type="Gene3D" id="1.10.950.10">
    <property type="entry name" value="Villin headpiece domain"/>
    <property type="match status" value="1"/>
</dbReference>
<gene>
    <name evidence="6" type="ORF">TRIADDRAFT_54421</name>
</gene>
<dbReference type="OMA" id="QCVNVKE"/>
<dbReference type="InterPro" id="IPR003128">
    <property type="entry name" value="Villin_headpiece"/>
</dbReference>
<dbReference type="Pfam" id="PF02209">
    <property type="entry name" value="VHP"/>
    <property type="match status" value="1"/>
</dbReference>
<dbReference type="OrthoDB" id="6375767at2759"/>
<dbReference type="SUPFAM" id="SSF55753">
    <property type="entry name" value="Actin depolymerizing proteins"/>
    <property type="match status" value="6"/>
</dbReference>
<comment type="similarity">
    <text evidence="1">Belongs to the villin/gelsolin family.</text>
</comment>
<dbReference type="CTD" id="6751647"/>
<dbReference type="CDD" id="cd11288">
    <property type="entry name" value="gelsolin_S5_like"/>
    <property type="match status" value="1"/>
</dbReference>
<dbReference type="eggNOG" id="KOG0443">
    <property type="taxonomic scope" value="Eukaryota"/>
</dbReference>
<evidence type="ECO:0000259" key="5">
    <source>
        <dbReference type="PROSITE" id="PS51089"/>
    </source>
</evidence>
<evidence type="ECO:0000313" key="7">
    <source>
        <dbReference type="Proteomes" id="UP000009022"/>
    </source>
</evidence>
<keyword evidence="3" id="KW-0677">Repeat</keyword>
<dbReference type="PANTHER" id="PTHR11977">
    <property type="entry name" value="VILLIN"/>
    <property type="match status" value="1"/>
</dbReference>
<dbReference type="Proteomes" id="UP000009022">
    <property type="component" value="Unassembled WGS sequence"/>
</dbReference>
<dbReference type="SUPFAM" id="SSF47050">
    <property type="entry name" value="VHP, Villin headpiece domain"/>
    <property type="match status" value="1"/>
</dbReference>
<dbReference type="GO" id="GO:0051016">
    <property type="term" value="P:barbed-end actin filament capping"/>
    <property type="evidence" value="ECO:0000318"/>
    <property type="project" value="GO_Central"/>
</dbReference>
<feature type="domain" description="HP" evidence="5">
    <location>
        <begin position="771"/>
        <end position="834"/>
    </location>
</feature>
<evidence type="ECO:0000256" key="4">
    <source>
        <dbReference type="ARBA" id="ARBA00023203"/>
    </source>
</evidence>
<dbReference type="AlphaFoldDB" id="B3RRZ6"/>
<name>B3RRZ6_TRIAD</name>
<dbReference type="GO" id="GO:0005737">
    <property type="term" value="C:cytoplasm"/>
    <property type="evidence" value="ECO:0000318"/>
    <property type="project" value="GO_Central"/>
</dbReference>
<dbReference type="PANTHER" id="PTHR11977:SF123">
    <property type="entry name" value="GELSOLIN"/>
    <property type="match status" value="1"/>
</dbReference>
<dbReference type="InterPro" id="IPR036886">
    <property type="entry name" value="Villin_headpiece_dom_sf"/>
</dbReference>